<dbReference type="AlphaFoldDB" id="A0A5Q0LBR5"/>
<dbReference type="RefSeq" id="WP_153288337.1">
    <property type="nucleotide sequence ID" value="NZ_CP045643.1"/>
</dbReference>
<sequence length="125" mass="13089">MTGARTVTLATADRGDVTLPEPAWCSGHTHHDPLTLAADLVHSGPETSLAFRNTELFAAGLVQHPRAAIDATPELGSRATGVSVYPLGETLGPITLYELAAALDGYADRLRDLADQLAALTRNTG</sequence>
<dbReference type="Pfam" id="PF21848">
    <property type="entry name" value="DUF6907"/>
    <property type="match status" value="1"/>
</dbReference>
<name>A0A5Q0LBR5_9ACTN</name>
<protein>
    <submittedName>
        <fullName evidence="1">Uncharacterized protein</fullName>
    </submittedName>
</protein>
<dbReference type="EMBL" id="CP045643">
    <property type="protein sequence ID" value="QFZ73987.1"/>
    <property type="molecule type" value="Genomic_DNA"/>
</dbReference>
<reference evidence="1 2" key="1">
    <citation type="submission" date="2019-10" db="EMBL/GenBank/DDBJ databases">
        <title>A novel species.</title>
        <authorList>
            <person name="Gao J."/>
        </authorList>
    </citation>
    <scope>NUCLEOTIDE SEQUENCE [LARGE SCALE GENOMIC DNA]</scope>
    <source>
        <strain evidence="1 2">QMT-28</strain>
    </source>
</reference>
<proteinExistence type="predicted"/>
<evidence type="ECO:0000313" key="1">
    <source>
        <dbReference type="EMBL" id="QFZ73987.1"/>
    </source>
</evidence>
<gene>
    <name evidence="1" type="ORF">GFH48_12685</name>
</gene>
<keyword evidence="2" id="KW-1185">Reference proteome</keyword>
<dbReference type="InterPro" id="IPR054202">
    <property type="entry name" value="DUF6907"/>
</dbReference>
<dbReference type="Proteomes" id="UP000326179">
    <property type="component" value="Chromosome"/>
</dbReference>
<evidence type="ECO:0000313" key="2">
    <source>
        <dbReference type="Proteomes" id="UP000326179"/>
    </source>
</evidence>
<dbReference type="KEGG" id="sfy:GFH48_12685"/>
<accession>A0A5Q0LBR5</accession>
<organism evidence="1 2">
    <name type="scientific">Streptomyces fagopyri</name>
    <dbReference type="NCBI Taxonomy" id="2662397"/>
    <lineage>
        <taxon>Bacteria</taxon>
        <taxon>Bacillati</taxon>
        <taxon>Actinomycetota</taxon>
        <taxon>Actinomycetes</taxon>
        <taxon>Kitasatosporales</taxon>
        <taxon>Streptomycetaceae</taxon>
        <taxon>Streptomyces</taxon>
    </lineage>
</organism>